<organism evidence="2 3">
    <name type="scientific">Paenibacillus planticolens</name>
    <dbReference type="NCBI Taxonomy" id="2654976"/>
    <lineage>
        <taxon>Bacteria</taxon>
        <taxon>Bacillati</taxon>
        <taxon>Bacillota</taxon>
        <taxon>Bacilli</taxon>
        <taxon>Bacillales</taxon>
        <taxon>Paenibacillaceae</taxon>
        <taxon>Paenibacillus</taxon>
    </lineage>
</organism>
<gene>
    <name evidence="2" type="ORF">GC097_25495</name>
</gene>
<dbReference type="EMBL" id="WHNZ01000061">
    <property type="protein sequence ID" value="NOV03362.1"/>
    <property type="molecule type" value="Genomic_DNA"/>
</dbReference>
<keyword evidence="3" id="KW-1185">Reference proteome</keyword>
<evidence type="ECO:0000259" key="1">
    <source>
        <dbReference type="Pfam" id="PF00561"/>
    </source>
</evidence>
<dbReference type="SUPFAM" id="SSF53474">
    <property type="entry name" value="alpha/beta-Hydrolases"/>
    <property type="match status" value="1"/>
</dbReference>
<dbReference type="Proteomes" id="UP000618579">
    <property type="component" value="Unassembled WGS sequence"/>
</dbReference>
<protein>
    <submittedName>
        <fullName evidence="2">Alpha/beta fold hydrolase</fullName>
    </submittedName>
</protein>
<dbReference type="Gene3D" id="3.40.50.1820">
    <property type="entry name" value="alpha/beta hydrolase"/>
    <property type="match status" value="1"/>
</dbReference>
<dbReference type="InterPro" id="IPR000073">
    <property type="entry name" value="AB_hydrolase_1"/>
</dbReference>
<keyword evidence="2" id="KW-0378">Hydrolase</keyword>
<feature type="domain" description="AB hydrolase-1" evidence="1">
    <location>
        <begin position="34"/>
        <end position="160"/>
    </location>
</feature>
<reference evidence="2 3" key="1">
    <citation type="submission" date="2019-10" db="EMBL/GenBank/DDBJ databases">
        <title>Description of Paenibacillus pedi sp. nov.</title>
        <authorList>
            <person name="Carlier A."/>
            <person name="Qi S."/>
        </authorList>
    </citation>
    <scope>NUCLEOTIDE SEQUENCE [LARGE SCALE GENOMIC DNA]</scope>
    <source>
        <strain evidence="2 3">LMG 31457</strain>
    </source>
</reference>
<comment type="caution">
    <text evidence="2">The sequence shown here is derived from an EMBL/GenBank/DDBJ whole genome shotgun (WGS) entry which is preliminary data.</text>
</comment>
<proteinExistence type="predicted"/>
<accession>A0ABX1ZTK1</accession>
<dbReference type="RefSeq" id="WP_171686156.1">
    <property type="nucleotide sequence ID" value="NZ_WHNZ01000061.1"/>
</dbReference>
<evidence type="ECO:0000313" key="2">
    <source>
        <dbReference type="EMBL" id="NOV03362.1"/>
    </source>
</evidence>
<dbReference type="Pfam" id="PF00561">
    <property type="entry name" value="Abhydrolase_1"/>
    <property type="match status" value="1"/>
</dbReference>
<name>A0ABX1ZTK1_9BACL</name>
<dbReference type="GO" id="GO:0016787">
    <property type="term" value="F:hydrolase activity"/>
    <property type="evidence" value="ECO:0007669"/>
    <property type="project" value="UniProtKB-KW"/>
</dbReference>
<sequence length="279" mass="31377">MQLNEGKAFELHIAENRTVRGDYYEAVSQPALGTIVICHGYKGFKDWGMFPHVAQSLAANVNVMSINFSHNGVGEDLLQFTELEKFARDTYSKDLEDLDAVVKEIGRIAKLSGDDENPILLLGHSRGAGVCLIYALDHPERIAGVISWNGIANVDLLTEENKEEMRRTGRTFTLNGRTKQNMPLDLEILEDMERNSERFHIVNRISGAEFLIALIQGTEDGERLIRGSKQLIERNPAIQWIRIPEGNHTFGSVHPYQGEPQPLKQAINETLKTIQRMLG</sequence>
<evidence type="ECO:0000313" key="3">
    <source>
        <dbReference type="Proteomes" id="UP000618579"/>
    </source>
</evidence>
<dbReference type="InterPro" id="IPR029058">
    <property type="entry name" value="AB_hydrolase_fold"/>
</dbReference>